<protein>
    <submittedName>
        <fullName evidence="2">Exo-alpha-sialidase</fullName>
    </submittedName>
</protein>
<proteinExistence type="predicted"/>
<dbReference type="Gene3D" id="2.120.10.10">
    <property type="match status" value="1"/>
</dbReference>
<dbReference type="SUPFAM" id="SSF50939">
    <property type="entry name" value="Sialidases"/>
    <property type="match status" value="1"/>
</dbReference>
<gene>
    <name evidence="2" type="ORF">IAA98_09150</name>
</gene>
<dbReference type="PANTHER" id="PTHR43752">
    <property type="entry name" value="BNR/ASP-BOX REPEAT FAMILY PROTEIN"/>
    <property type="match status" value="1"/>
</dbReference>
<evidence type="ECO:0000259" key="1">
    <source>
        <dbReference type="Pfam" id="PF13088"/>
    </source>
</evidence>
<name>A0A9D1KNW0_9ACTN</name>
<dbReference type="CDD" id="cd15482">
    <property type="entry name" value="Sialidase_non-viral"/>
    <property type="match status" value="1"/>
</dbReference>
<dbReference type="PANTHER" id="PTHR43752:SF2">
    <property type="entry name" value="BNR_ASP-BOX REPEAT FAMILY PROTEIN"/>
    <property type="match status" value="1"/>
</dbReference>
<dbReference type="Pfam" id="PF13088">
    <property type="entry name" value="BNR_2"/>
    <property type="match status" value="1"/>
</dbReference>
<dbReference type="EMBL" id="DVLP01000274">
    <property type="protein sequence ID" value="HIT75738.1"/>
    <property type="molecule type" value="Genomic_DNA"/>
</dbReference>
<evidence type="ECO:0000313" key="2">
    <source>
        <dbReference type="EMBL" id="HIT75738.1"/>
    </source>
</evidence>
<dbReference type="AlphaFoldDB" id="A0A9D1KNW0"/>
<organism evidence="2 3">
    <name type="scientific">Candidatus Avipropionibacterium avicola</name>
    <dbReference type="NCBI Taxonomy" id="2840701"/>
    <lineage>
        <taxon>Bacteria</taxon>
        <taxon>Bacillati</taxon>
        <taxon>Actinomycetota</taxon>
        <taxon>Actinomycetes</taxon>
        <taxon>Propionibacteriales</taxon>
        <taxon>Propionibacteriaceae</taxon>
        <taxon>Propionibacteriaceae incertae sedis</taxon>
        <taxon>Candidatus Avipropionibacterium</taxon>
    </lineage>
</organism>
<dbReference type="InterPro" id="IPR011040">
    <property type="entry name" value="Sialidase"/>
</dbReference>
<dbReference type="InterPro" id="IPR036278">
    <property type="entry name" value="Sialidase_sf"/>
</dbReference>
<evidence type="ECO:0000313" key="3">
    <source>
        <dbReference type="Proteomes" id="UP000886842"/>
    </source>
</evidence>
<reference evidence="2" key="1">
    <citation type="submission" date="2020-10" db="EMBL/GenBank/DDBJ databases">
        <authorList>
            <person name="Gilroy R."/>
        </authorList>
    </citation>
    <scope>NUCLEOTIDE SEQUENCE</scope>
    <source>
        <strain evidence="2">ChiGjej1B1-24693</strain>
    </source>
</reference>
<sequence length="358" mass="39243">MTPGQVVLELAPEPDASRHSEGSFATLDDGTVVFIWSRFGAGSHLDHAAACLVAARSGDGGLTWTEPEVVIDRADEDAQNVMSASLLRLADGRIALWYLRRHSYDDLRAMMRISTDEARSWGPARCCTPGLGYHVVNNDRVIQLTSGRLLIPTAHHRAVEGPDGPEFSSWGSVHFARSDDLGLSWQESGPYVLPFPSSRFGLQEPGVVELADGRLWAWARTDQGTQWEMWSHDEGISWSTPQPSPFASPRSPLSMKRLSDDRLLAVWNPVADSPGRPQPRQGTNAGRTPLVLSIADPTAQRWSTQLVVEDDPDSGYCYTAIHELDDAVLLAYCAGSAIHDGNCLTRLRIRRIPKVGLG</sequence>
<dbReference type="Proteomes" id="UP000886842">
    <property type="component" value="Unassembled WGS sequence"/>
</dbReference>
<reference evidence="2" key="2">
    <citation type="journal article" date="2021" name="PeerJ">
        <title>Extensive microbial diversity within the chicken gut microbiome revealed by metagenomics and culture.</title>
        <authorList>
            <person name="Gilroy R."/>
            <person name="Ravi A."/>
            <person name="Getino M."/>
            <person name="Pursley I."/>
            <person name="Horton D.L."/>
            <person name="Alikhan N.F."/>
            <person name="Baker D."/>
            <person name="Gharbi K."/>
            <person name="Hall N."/>
            <person name="Watson M."/>
            <person name="Adriaenssens E.M."/>
            <person name="Foster-Nyarko E."/>
            <person name="Jarju S."/>
            <person name="Secka A."/>
            <person name="Antonio M."/>
            <person name="Oren A."/>
            <person name="Chaudhuri R.R."/>
            <person name="La Ragione R."/>
            <person name="Hildebrand F."/>
            <person name="Pallen M.J."/>
        </authorList>
    </citation>
    <scope>NUCLEOTIDE SEQUENCE</scope>
    <source>
        <strain evidence="2">ChiGjej1B1-24693</strain>
    </source>
</reference>
<comment type="caution">
    <text evidence="2">The sequence shown here is derived from an EMBL/GenBank/DDBJ whole genome shotgun (WGS) entry which is preliminary data.</text>
</comment>
<accession>A0A9D1KNW0</accession>
<feature type="domain" description="Sialidase" evidence="1">
    <location>
        <begin position="46"/>
        <end position="326"/>
    </location>
</feature>